<dbReference type="GO" id="GO:0006270">
    <property type="term" value="P:DNA replication initiation"/>
    <property type="evidence" value="ECO:0007669"/>
    <property type="project" value="InterPro"/>
</dbReference>
<organism evidence="2">
    <name type="scientific">marine sediment metagenome</name>
    <dbReference type="NCBI Taxonomy" id="412755"/>
    <lineage>
        <taxon>unclassified sequences</taxon>
        <taxon>metagenomes</taxon>
        <taxon>ecological metagenomes</taxon>
    </lineage>
</organism>
<reference evidence="2" key="1">
    <citation type="journal article" date="2015" name="Nature">
        <title>Complex archaea that bridge the gap between prokaryotes and eukaryotes.</title>
        <authorList>
            <person name="Spang A."/>
            <person name="Saw J.H."/>
            <person name="Jorgensen S.L."/>
            <person name="Zaremba-Niedzwiedzka K."/>
            <person name="Martijn J."/>
            <person name="Lind A.E."/>
            <person name="van Eijk R."/>
            <person name="Schleper C."/>
            <person name="Guy L."/>
            <person name="Ettema T.J."/>
        </authorList>
    </citation>
    <scope>NUCLEOTIDE SEQUENCE</scope>
</reference>
<dbReference type="GO" id="GO:0006275">
    <property type="term" value="P:regulation of DNA replication"/>
    <property type="evidence" value="ECO:0007669"/>
    <property type="project" value="InterPro"/>
</dbReference>
<dbReference type="GO" id="GO:0043565">
    <property type="term" value="F:sequence-specific DNA binding"/>
    <property type="evidence" value="ECO:0007669"/>
    <property type="project" value="InterPro"/>
</dbReference>
<dbReference type="SUPFAM" id="SSF48295">
    <property type="entry name" value="TrpR-like"/>
    <property type="match status" value="1"/>
</dbReference>
<dbReference type="InterPro" id="IPR010921">
    <property type="entry name" value="Trp_repressor/repl_initiator"/>
</dbReference>
<dbReference type="Pfam" id="PF08299">
    <property type="entry name" value="Bac_DnaA_C"/>
    <property type="match status" value="1"/>
</dbReference>
<dbReference type="EMBL" id="LAZR01019413">
    <property type="protein sequence ID" value="KKL92624.1"/>
    <property type="molecule type" value="Genomic_DNA"/>
</dbReference>
<dbReference type="Gene3D" id="1.10.1750.10">
    <property type="match status" value="1"/>
</dbReference>
<dbReference type="SMART" id="SM00760">
    <property type="entry name" value="Bac_DnaA_C"/>
    <property type="match status" value="1"/>
</dbReference>
<dbReference type="InterPro" id="IPR013159">
    <property type="entry name" value="DnaA_C"/>
</dbReference>
<name>A0A0F9G1N0_9ZZZZ</name>
<protein>
    <recommendedName>
        <fullName evidence="1">Chromosomal replication initiator DnaA C-terminal domain-containing protein</fullName>
    </recommendedName>
</protein>
<dbReference type="CDD" id="cd06571">
    <property type="entry name" value="Bac_DnaA_C"/>
    <property type="match status" value="1"/>
</dbReference>
<accession>A0A0F9G1N0</accession>
<sequence>MTPETQAAIRESFRRDLSEILEGRDPYLVPHDAKPSAEEDCLRIIEAVCKASGVSEDEMRGQRRERSISRPRQIVYTLIRARQPMMMTAEIARLMSRHHTSVAHGLRQIATFMEFEPETRRIYRDAKRELGV</sequence>
<evidence type="ECO:0000313" key="2">
    <source>
        <dbReference type="EMBL" id="KKL92624.1"/>
    </source>
</evidence>
<dbReference type="GO" id="GO:0005524">
    <property type="term" value="F:ATP binding"/>
    <property type="evidence" value="ECO:0007669"/>
    <property type="project" value="InterPro"/>
</dbReference>
<dbReference type="AlphaFoldDB" id="A0A0F9G1N0"/>
<evidence type="ECO:0000259" key="1">
    <source>
        <dbReference type="SMART" id="SM00760"/>
    </source>
</evidence>
<feature type="domain" description="Chromosomal replication initiator DnaA C-terminal" evidence="1">
    <location>
        <begin position="40"/>
        <end position="109"/>
    </location>
</feature>
<gene>
    <name evidence="2" type="ORF">LCGC14_1882780</name>
</gene>
<proteinExistence type="predicted"/>
<comment type="caution">
    <text evidence="2">The sequence shown here is derived from an EMBL/GenBank/DDBJ whole genome shotgun (WGS) entry which is preliminary data.</text>
</comment>